<dbReference type="Proteomes" id="UP000596902">
    <property type="component" value="Unassembled WGS sequence"/>
</dbReference>
<name>A0A8H7EH47_9PLEO</name>
<dbReference type="AlphaFoldDB" id="A0A8H7EH47"/>
<sequence>MPPSLNGHGPASPASFGFSDADLTAFTRRFEHFQQFEEEKTQFLAEIVTRYEYLYQQYQALAIEHERDRVWITAWKNEKMQYENKHNHMLREMVIPPQYTSSTTTPAASKATGYLSMEKKLKLRKQSDNPFITVLIDGDGMIFCDKYLGDGEQGGRRAALDLSAAVQEYVDNECNDIPYGARIVCRIYANVRGLGDVLVRKGVYQDPSEFEKFVRGFTRGRALFDFIDVGAGKDRADEKIIESCKLYSQDYHCRRVLFGCSHDNGYARMLEECSDRPGLVNKIILLEGVPFEKELVNLPYDTKKFPGIFRDKKIVFWGAPIYSGGLPPAFIPARRVDSNDSSKASVSSTGLPSRFPPPAKSPVMDSPLPSRATMMGLPRTPSTSTLASDGMITATKPVLPMNWAAKVSAPPPPVNHSSPTYKPANREEDYDKIEVDRVKKMKMCNVHFLRNECPYEKNCTHLHAYKPTESEVATLRLVARMAPCSNGSGCQDIRCIYGHCCPAPHKTHHVKGTKNCIFGDSCKFPIELHDIDTNVVKTLVIR</sequence>
<dbReference type="GO" id="GO:0008270">
    <property type="term" value="F:zinc ion binding"/>
    <property type="evidence" value="ECO:0007669"/>
    <property type="project" value="UniProtKB-KW"/>
</dbReference>
<gene>
    <name evidence="4" type="ORF">GT037_003839</name>
</gene>
<evidence type="ECO:0000256" key="2">
    <source>
        <dbReference type="SAM" id="MobiDB-lite"/>
    </source>
</evidence>
<keyword evidence="1" id="KW-0863">Zinc-finger</keyword>
<accession>A0A8H7EH47</accession>
<dbReference type="PANTHER" id="PTHR37543:SF1">
    <property type="entry name" value="CCCH ZINC FINGER DNA BINDING PROTEIN (AFU_ORTHOLOGUE AFUA_5G12760)"/>
    <property type="match status" value="1"/>
</dbReference>
<organism evidence="4 5">
    <name type="scientific">Alternaria burnsii</name>
    <dbReference type="NCBI Taxonomy" id="1187904"/>
    <lineage>
        <taxon>Eukaryota</taxon>
        <taxon>Fungi</taxon>
        <taxon>Dikarya</taxon>
        <taxon>Ascomycota</taxon>
        <taxon>Pezizomycotina</taxon>
        <taxon>Dothideomycetes</taxon>
        <taxon>Pleosporomycetidae</taxon>
        <taxon>Pleosporales</taxon>
        <taxon>Pleosporineae</taxon>
        <taxon>Pleosporaceae</taxon>
        <taxon>Alternaria</taxon>
        <taxon>Alternaria sect. Alternaria</taxon>
    </lineage>
</organism>
<dbReference type="Pfam" id="PF25543">
    <property type="entry name" value="zf-CCCH_tandem"/>
    <property type="match status" value="1"/>
</dbReference>
<dbReference type="PROSITE" id="PS50103">
    <property type="entry name" value="ZF_C3H1"/>
    <property type="match status" value="1"/>
</dbReference>
<dbReference type="EMBL" id="JAAABM010000004">
    <property type="protein sequence ID" value="KAF7678458.1"/>
    <property type="molecule type" value="Genomic_DNA"/>
</dbReference>
<protein>
    <recommendedName>
        <fullName evidence="3">C3H1-type domain-containing protein</fullName>
    </recommendedName>
</protein>
<dbReference type="PANTHER" id="PTHR37543">
    <property type="entry name" value="CCCH ZINC FINGER DNA BINDING PROTEIN (AFU_ORTHOLOGUE AFUA_5G12760)"/>
    <property type="match status" value="1"/>
</dbReference>
<dbReference type="InterPro" id="IPR057654">
    <property type="entry name" value="Znf-CCCH_tandem"/>
</dbReference>
<keyword evidence="1" id="KW-0479">Metal-binding</keyword>
<dbReference type="GeneID" id="62202064"/>
<feature type="zinc finger region" description="C3H1-type" evidence="1">
    <location>
        <begin position="439"/>
        <end position="466"/>
    </location>
</feature>
<feature type="region of interest" description="Disordered" evidence="2">
    <location>
        <begin position="339"/>
        <end position="387"/>
    </location>
</feature>
<evidence type="ECO:0000259" key="3">
    <source>
        <dbReference type="PROSITE" id="PS50103"/>
    </source>
</evidence>
<reference evidence="4" key="1">
    <citation type="submission" date="2020-01" db="EMBL/GenBank/DDBJ databases">
        <authorList>
            <person name="Feng Z.H.Z."/>
        </authorList>
    </citation>
    <scope>NUCLEOTIDE SEQUENCE</scope>
    <source>
        <strain evidence="4">CBS107.38</strain>
    </source>
</reference>
<proteinExistence type="predicted"/>
<evidence type="ECO:0000313" key="4">
    <source>
        <dbReference type="EMBL" id="KAF7678458.1"/>
    </source>
</evidence>
<evidence type="ECO:0000313" key="5">
    <source>
        <dbReference type="Proteomes" id="UP000596902"/>
    </source>
</evidence>
<dbReference type="Pfam" id="PF25540">
    <property type="entry name" value="DUF7923"/>
    <property type="match status" value="1"/>
</dbReference>
<dbReference type="InterPro" id="IPR057683">
    <property type="entry name" value="DUF7923"/>
</dbReference>
<keyword evidence="1" id="KW-0862">Zinc</keyword>
<keyword evidence="5" id="KW-1185">Reference proteome</keyword>
<feature type="domain" description="C3H1-type" evidence="3">
    <location>
        <begin position="439"/>
        <end position="466"/>
    </location>
</feature>
<dbReference type="InterPro" id="IPR000571">
    <property type="entry name" value="Znf_CCCH"/>
</dbReference>
<reference evidence="4" key="2">
    <citation type="submission" date="2020-08" db="EMBL/GenBank/DDBJ databases">
        <title>Draft Genome Sequence of Cumin Blight Pathogen Alternaria burnsii.</title>
        <authorList>
            <person name="Feng Z."/>
        </authorList>
    </citation>
    <scope>NUCLEOTIDE SEQUENCE</scope>
    <source>
        <strain evidence="4">CBS107.38</strain>
    </source>
</reference>
<evidence type="ECO:0000256" key="1">
    <source>
        <dbReference type="PROSITE-ProRule" id="PRU00723"/>
    </source>
</evidence>
<dbReference type="RefSeq" id="XP_038788593.1">
    <property type="nucleotide sequence ID" value="XM_038928886.1"/>
</dbReference>
<comment type="caution">
    <text evidence="4">The sequence shown here is derived from an EMBL/GenBank/DDBJ whole genome shotgun (WGS) entry which is preliminary data.</text>
</comment>